<dbReference type="PRINTS" id="PR01438">
    <property type="entry name" value="UNVRSLSTRESS"/>
</dbReference>
<dbReference type="SUPFAM" id="SSF52402">
    <property type="entry name" value="Adenine nucleotide alpha hydrolases-like"/>
    <property type="match status" value="2"/>
</dbReference>
<dbReference type="AlphaFoldDB" id="A0A7W9UKQ6"/>
<dbReference type="InterPro" id="IPR006015">
    <property type="entry name" value="Universal_stress_UspA"/>
</dbReference>
<organism evidence="5 6">
    <name type="scientific">Nocardia transvalensis</name>
    <dbReference type="NCBI Taxonomy" id="37333"/>
    <lineage>
        <taxon>Bacteria</taxon>
        <taxon>Bacillati</taxon>
        <taxon>Actinomycetota</taxon>
        <taxon>Actinomycetes</taxon>
        <taxon>Mycobacteriales</taxon>
        <taxon>Nocardiaceae</taxon>
        <taxon>Nocardia</taxon>
    </lineage>
</organism>
<dbReference type="InterPro" id="IPR006016">
    <property type="entry name" value="UspA"/>
</dbReference>
<dbReference type="GO" id="GO:0005524">
    <property type="term" value="F:ATP binding"/>
    <property type="evidence" value="ECO:0007669"/>
    <property type="project" value="UniProtKB-KW"/>
</dbReference>
<protein>
    <submittedName>
        <fullName evidence="5">Nucleotide-binding universal stress UspA family protein</fullName>
    </submittedName>
</protein>
<dbReference type="RefSeq" id="WP_040754385.1">
    <property type="nucleotide sequence ID" value="NZ_JACHIT010000002.1"/>
</dbReference>
<evidence type="ECO:0000313" key="5">
    <source>
        <dbReference type="EMBL" id="MBB5916744.1"/>
    </source>
</evidence>
<sequence length="300" mass="31514">MTERRDDVEQPIVAGIDGSSESYHAAAWAAVDAALHGCSLRLVISASVPPGFGPGPLLTDAESEWLRRNAQRTVDEARRLARAAVNGEALQITTEVIFDPIIPHLIARSRAARMLAVGSRGLGALRRGLLGSVGAAVTRHAWCPVAVVRAQSALDPVSAQRPVLVGVDGTPNSEPALAAAFDEASLRKVGVVALHAWSDVSSSLAPVMTAWDAARESEEAILSESLAGWSERFPDVDVRRILVQDKPARALLAESDNAQLVVVGSHGRGGFSGMLLGATSNALVASVDCPIVVVRRRPVA</sequence>
<keyword evidence="2" id="KW-0547">Nucleotide-binding</keyword>
<feature type="domain" description="UspA" evidence="4">
    <location>
        <begin position="161"/>
        <end position="295"/>
    </location>
</feature>
<dbReference type="Proteomes" id="UP000540412">
    <property type="component" value="Unassembled WGS sequence"/>
</dbReference>
<evidence type="ECO:0000256" key="3">
    <source>
        <dbReference type="ARBA" id="ARBA00022840"/>
    </source>
</evidence>
<feature type="domain" description="UspA" evidence="4">
    <location>
        <begin position="10"/>
        <end position="149"/>
    </location>
</feature>
<dbReference type="PANTHER" id="PTHR46268">
    <property type="entry name" value="STRESS RESPONSE PROTEIN NHAX"/>
    <property type="match status" value="1"/>
</dbReference>
<proteinExistence type="inferred from homology"/>
<dbReference type="InterPro" id="IPR014729">
    <property type="entry name" value="Rossmann-like_a/b/a_fold"/>
</dbReference>
<dbReference type="Pfam" id="PF00582">
    <property type="entry name" value="Usp"/>
    <property type="match status" value="2"/>
</dbReference>
<evidence type="ECO:0000313" key="6">
    <source>
        <dbReference type="Proteomes" id="UP000540412"/>
    </source>
</evidence>
<comment type="similarity">
    <text evidence="1">Belongs to the universal stress protein A family.</text>
</comment>
<comment type="caution">
    <text evidence="5">The sequence shown here is derived from an EMBL/GenBank/DDBJ whole genome shotgun (WGS) entry which is preliminary data.</text>
</comment>
<dbReference type="PANTHER" id="PTHR46268:SF27">
    <property type="entry name" value="UNIVERSAL STRESS PROTEIN RV2623"/>
    <property type="match status" value="1"/>
</dbReference>
<reference evidence="5 6" key="1">
    <citation type="submission" date="2020-08" db="EMBL/GenBank/DDBJ databases">
        <title>Sequencing the genomes of 1000 actinobacteria strains.</title>
        <authorList>
            <person name="Klenk H.-P."/>
        </authorList>
    </citation>
    <scope>NUCLEOTIDE SEQUENCE [LARGE SCALE GENOMIC DNA]</scope>
    <source>
        <strain evidence="5 6">DSM 43582</strain>
    </source>
</reference>
<name>A0A7W9UKQ6_9NOCA</name>
<evidence type="ECO:0000259" key="4">
    <source>
        <dbReference type="Pfam" id="PF00582"/>
    </source>
</evidence>
<evidence type="ECO:0000256" key="2">
    <source>
        <dbReference type="ARBA" id="ARBA00022741"/>
    </source>
</evidence>
<dbReference type="Gene3D" id="3.40.50.620">
    <property type="entry name" value="HUPs"/>
    <property type="match status" value="2"/>
</dbReference>
<keyword evidence="3" id="KW-0067">ATP-binding</keyword>
<gene>
    <name evidence="5" type="ORF">BJY24_005656</name>
</gene>
<evidence type="ECO:0000256" key="1">
    <source>
        <dbReference type="ARBA" id="ARBA00008791"/>
    </source>
</evidence>
<accession>A0A7W9UKQ6</accession>
<keyword evidence="6" id="KW-1185">Reference proteome</keyword>
<dbReference type="EMBL" id="JACHIT010000002">
    <property type="protein sequence ID" value="MBB5916744.1"/>
    <property type="molecule type" value="Genomic_DNA"/>
</dbReference>